<dbReference type="Proteomes" id="UP001597176">
    <property type="component" value="Unassembled WGS sequence"/>
</dbReference>
<evidence type="ECO:0000256" key="1">
    <source>
        <dbReference type="ARBA" id="ARBA00022630"/>
    </source>
</evidence>
<dbReference type="Pfam" id="PF01613">
    <property type="entry name" value="Flavin_Reduct"/>
    <property type="match status" value="1"/>
</dbReference>
<feature type="domain" description="Flavin reductase like" evidence="6">
    <location>
        <begin position="18"/>
        <end position="163"/>
    </location>
</feature>
<keyword evidence="3 5" id="KW-0560">Oxidoreductase</keyword>
<keyword evidence="8" id="KW-1185">Reference proteome</keyword>
<proteinExistence type="inferred from homology"/>
<evidence type="ECO:0000256" key="5">
    <source>
        <dbReference type="HAMAP-Rule" id="MF_00833"/>
    </source>
</evidence>
<dbReference type="InterPro" id="IPR002563">
    <property type="entry name" value="Flavin_Rdtase-like_dom"/>
</dbReference>
<keyword evidence="4 5" id="KW-0520">NAD</keyword>
<dbReference type="PANTHER" id="PTHR30466">
    <property type="entry name" value="FLAVIN REDUCTASE"/>
    <property type="match status" value="1"/>
</dbReference>
<keyword evidence="1 5" id="KW-0285">Flavoprotein</keyword>
<dbReference type="EC" id="1.5.1.42" evidence="5"/>
<sequence length="176" mass="17862">MTETTTPPVEPGAFREAMAHLASSVHLVTTDGPGGRAGFTASSVCSVSDAPPTLLVCINRGSSAYAAMSANTVLCVNTLSGEQAGIAGAFGGRTPMDERFAAAAWGRLATGAPVLEGALTAFDCRIVGRHAVGSHDVLFCEVVDLAEPGGGQGLVYAGRRYHTLPVTVVPPHDAAA</sequence>
<evidence type="ECO:0000256" key="4">
    <source>
        <dbReference type="ARBA" id="ARBA00023027"/>
    </source>
</evidence>
<keyword evidence="2 5" id="KW-0288">FMN</keyword>
<accession>A0ABW3WXD7</accession>
<comment type="function">
    <text evidence="5">Catalyzes the reduction of FMN to FMNH2 which is used to reduce pyrimidine by RutA via the Rut pathway.</text>
</comment>
<evidence type="ECO:0000313" key="8">
    <source>
        <dbReference type="Proteomes" id="UP001597176"/>
    </source>
</evidence>
<dbReference type="InterPro" id="IPR012349">
    <property type="entry name" value="Split_barrel_FMN-bd"/>
</dbReference>
<organism evidence="7 8">
    <name type="scientific">Methylobacterium marchantiae</name>
    <dbReference type="NCBI Taxonomy" id="600331"/>
    <lineage>
        <taxon>Bacteria</taxon>
        <taxon>Pseudomonadati</taxon>
        <taxon>Pseudomonadota</taxon>
        <taxon>Alphaproteobacteria</taxon>
        <taxon>Hyphomicrobiales</taxon>
        <taxon>Methylobacteriaceae</taxon>
        <taxon>Methylobacterium</taxon>
    </lineage>
</organism>
<dbReference type="Gene3D" id="2.30.110.10">
    <property type="entry name" value="Electron Transport, Fmn-binding Protein, Chain A"/>
    <property type="match status" value="1"/>
</dbReference>
<dbReference type="SMART" id="SM00903">
    <property type="entry name" value="Flavin_Reduct"/>
    <property type="match status" value="1"/>
</dbReference>
<dbReference type="HAMAP" id="MF_00833">
    <property type="entry name" value="RutF"/>
    <property type="match status" value="1"/>
</dbReference>
<comment type="caution">
    <text evidence="7">The sequence shown here is derived from an EMBL/GenBank/DDBJ whole genome shotgun (WGS) entry which is preliminary data.</text>
</comment>
<name>A0ABW3WXD7_9HYPH</name>
<reference evidence="8" key="1">
    <citation type="journal article" date="2019" name="Int. J. Syst. Evol. Microbiol.">
        <title>The Global Catalogue of Microorganisms (GCM) 10K type strain sequencing project: providing services to taxonomists for standard genome sequencing and annotation.</title>
        <authorList>
            <consortium name="The Broad Institute Genomics Platform"/>
            <consortium name="The Broad Institute Genome Sequencing Center for Infectious Disease"/>
            <person name="Wu L."/>
            <person name="Ma J."/>
        </authorList>
    </citation>
    <scope>NUCLEOTIDE SEQUENCE [LARGE SCALE GENOMIC DNA]</scope>
    <source>
        <strain evidence="8">CCUG 56108</strain>
    </source>
</reference>
<evidence type="ECO:0000313" key="7">
    <source>
        <dbReference type="EMBL" id="MFD1301294.1"/>
    </source>
</evidence>
<comment type="catalytic activity">
    <reaction evidence="5">
        <text>FMNH2 + NAD(+) = FMN + NADH + 2 H(+)</text>
        <dbReference type="Rhea" id="RHEA:21620"/>
        <dbReference type="ChEBI" id="CHEBI:15378"/>
        <dbReference type="ChEBI" id="CHEBI:57540"/>
        <dbReference type="ChEBI" id="CHEBI:57618"/>
        <dbReference type="ChEBI" id="CHEBI:57945"/>
        <dbReference type="ChEBI" id="CHEBI:58210"/>
        <dbReference type="EC" id="1.5.1.42"/>
    </reaction>
</comment>
<protein>
    <recommendedName>
        <fullName evidence="5">FMN reductase (NADH) RutF</fullName>
        <ecNumber evidence="5">1.5.1.42</ecNumber>
    </recommendedName>
    <alternativeName>
        <fullName evidence="5">FMN reductase</fullName>
    </alternativeName>
    <alternativeName>
        <fullName evidence="5">NADH-flavin reductase RutF</fullName>
    </alternativeName>
    <alternativeName>
        <fullName evidence="5">NADH:flavin oxidoreductase</fullName>
    </alternativeName>
</protein>
<comment type="similarity">
    <text evidence="5">Belongs to the non-flavoprotein flavin reductase family. RutF subfamily.</text>
</comment>
<dbReference type="InterPro" id="IPR019917">
    <property type="entry name" value="RutF"/>
</dbReference>
<dbReference type="SUPFAM" id="SSF50475">
    <property type="entry name" value="FMN-binding split barrel"/>
    <property type="match status" value="1"/>
</dbReference>
<dbReference type="EMBL" id="JBHTND010000006">
    <property type="protein sequence ID" value="MFD1301294.1"/>
    <property type="molecule type" value="Genomic_DNA"/>
</dbReference>
<dbReference type="InterPro" id="IPR050268">
    <property type="entry name" value="NADH-dep_flavin_reductase"/>
</dbReference>
<dbReference type="RefSeq" id="WP_238208285.1">
    <property type="nucleotide sequence ID" value="NZ_JBHTND010000006.1"/>
</dbReference>
<evidence type="ECO:0000256" key="2">
    <source>
        <dbReference type="ARBA" id="ARBA00022643"/>
    </source>
</evidence>
<dbReference type="PANTHER" id="PTHR30466:SF1">
    <property type="entry name" value="FMN REDUCTASE (NADH) RUTF"/>
    <property type="match status" value="1"/>
</dbReference>
<evidence type="ECO:0000256" key="3">
    <source>
        <dbReference type="ARBA" id="ARBA00023002"/>
    </source>
</evidence>
<evidence type="ECO:0000259" key="6">
    <source>
        <dbReference type="SMART" id="SM00903"/>
    </source>
</evidence>
<gene>
    <name evidence="5" type="primary">rutF</name>
    <name evidence="7" type="ORF">ACFQ4G_06800</name>
</gene>